<feature type="compositionally biased region" description="Basic and acidic residues" evidence="1">
    <location>
        <begin position="296"/>
        <end position="306"/>
    </location>
</feature>
<dbReference type="AlphaFoldDB" id="A0A7G2CEP4"/>
<keyword evidence="3" id="KW-1185">Reference proteome</keyword>
<evidence type="ECO:0000313" key="2">
    <source>
        <dbReference type="EMBL" id="CAD2217477.1"/>
    </source>
</evidence>
<evidence type="ECO:0000256" key="1">
    <source>
        <dbReference type="SAM" id="MobiDB-lite"/>
    </source>
</evidence>
<name>A0A7G2CEP4_9TRYP</name>
<evidence type="ECO:0000313" key="3">
    <source>
        <dbReference type="Proteomes" id="UP000515908"/>
    </source>
</evidence>
<proteinExistence type="predicted"/>
<dbReference type="EMBL" id="LR877153">
    <property type="protein sequence ID" value="CAD2217477.1"/>
    <property type="molecule type" value="Genomic_DNA"/>
</dbReference>
<feature type="compositionally biased region" description="Basic residues" evidence="1">
    <location>
        <begin position="106"/>
        <end position="115"/>
    </location>
</feature>
<feature type="compositionally biased region" description="Low complexity" evidence="1">
    <location>
        <begin position="275"/>
        <end position="288"/>
    </location>
</feature>
<feature type="region of interest" description="Disordered" evidence="1">
    <location>
        <begin position="105"/>
        <end position="128"/>
    </location>
</feature>
<dbReference type="VEuPathDB" id="TriTrypDB:ADEAN_000495500"/>
<feature type="region of interest" description="Disordered" evidence="1">
    <location>
        <begin position="266"/>
        <end position="314"/>
    </location>
</feature>
<reference evidence="2 3" key="1">
    <citation type="submission" date="2020-08" db="EMBL/GenBank/DDBJ databases">
        <authorList>
            <person name="Newling K."/>
            <person name="Davey J."/>
            <person name="Forrester S."/>
        </authorList>
    </citation>
    <scope>NUCLEOTIDE SEQUENCE [LARGE SCALE GENOMIC DNA]</scope>
    <source>
        <strain evidence="3">Crithidia deanei Carvalho (ATCC PRA-265)</strain>
    </source>
</reference>
<accession>A0A7G2CEP4</accession>
<gene>
    <name evidence="2" type="ORF">ADEAN_000495500</name>
</gene>
<sequence>MECDNSSDTLTEESTGVEARCVRDPTVGELPMSLDNEVVRFLSSLELQGYAREVLGHSEIRTVEALLECVNSEAAAGRVLGPLSVRQQRISLFRGVLRAKKELHTARRKTKKRKLQPGVEGTGKEDSLSYQIEEKRHHYDDSSTTMKVPSGPGDTTAPCCPEGKETISSSELFGPPLVAESWTLLQHPVHESGATDAGADEAQQLVDDLTTVLISKVNLLIEEYNASIRSLGRQSSCTPQYFSGILVKSTETTALRVLDETAPCGGATTAKNKGVPSVSSSSAESEPVFLGGGEACADRSHSEGERSSASASASASSFLPINECAEEDSAGGGTNRALKCQSHEELIAMCGAYGLKGLCFRSEVTAMPCDQVNLLSQPSILSEFSEVNDSHRESVQKYEGGSKLREEWVAEQVLIASTQRKFYETVSPYCLHRSSRFSLLPYEQLKKRDVDVHLGGSISELDPQSTVNQEIRRCILAALMADSIEKLEQACITDLSAGDHPATGGDSVSAFDFILLREGVDVDRVTEVVQKTYPFITNSKVRFFLETSGAPIGTGYKHSPFPSKVYNATIE</sequence>
<organism evidence="2 3">
    <name type="scientific">Angomonas deanei</name>
    <dbReference type="NCBI Taxonomy" id="59799"/>
    <lineage>
        <taxon>Eukaryota</taxon>
        <taxon>Discoba</taxon>
        <taxon>Euglenozoa</taxon>
        <taxon>Kinetoplastea</taxon>
        <taxon>Metakinetoplastina</taxon>
        <taxon>Trypanosomatida</taxon>
        <taxon>Trypanosomatidae</taxon>
        <taxon>Strigomonadinae</taxon>
        <taxon>Angomonas</taxon>
    </lineage>
</organism>
<dbReference type="Proteomes" id="UP000515908">
    <property type="component" value="Chromosome 09"/>
</dbReference>
<protein>
    <submittedName>
        <fullName evidence="2">Uncharacterized protein</fullName>
    </submittedName>
</protein>